<dbReference type="SUPFAM" id="SSF53223">
    <property type="entry name" value="Aminoacid dehydrogenase-like, N-terminal domain"/>
    <property type="match status" value="1"/>
</dbReference>
<dbReference type="GO" id="GO:0004764">
    <property type="term" value="F:shikimate 3-dehydrogenase (NADP+) activity"/>
    <property type="evidence" value="ECO:0007669"/>
    <property type="project" value="InterPro"/>
</dbReference>
<dbReference type="Pfam" id="PF18317">
    <property type="entry name" value="SDH_C"/>
    <property type="match status" value="1"/>
</dbReference>
<feature type="domain" description="Shikimate dehydrogenase substrate binding N-terminal" evidence="1">
    <location>
        <begin position="12"/>
        <end position="93"/>
    </location>
</feature>
<reference evidence="3" key="2">
    <citation type="journal article" date="2008" name="Curr. Biol.">
        <title>Chromatophore genome sequence of Paulinella sheds light on acquisition of photosynthesis by eukaryotes.</title>
        <authorList>
            <person name="Nowack E.C.M."/>
            <person name="Melkonian M."/>
            <person name="Gloeckner G."/>
        </authorList>
    </citation>
    <scope>NUCLEOTIDE SEQUENCE [LARGE SCALE GENOMIC DNA]</scope>
</reference>
<keyword evidence="3" id="KW-0934">Plastid</keyword>
<dbReference type="EMBL" id="CP000815">
    <property type="protein sequence ID" value="ACB42837.1"/>
    <property type="molecule type" value="Genomic_DNA"/>
</dbReference>
<protein>
    <submittedName>
        <fullName evidence="3">Shikimate / quinate 5-dehydrogenase</fullName>
    </submittedName>
</protein>
<dbReference type="InterPro" id="IPR046346">
    <property type="entry name" value="Aminoacid_DH-like_N_sf"/>
</dbReference>
<feature type="domain" description="SDH C-terminal" evidence="2">
    <location>
        <begin position="268"/>
        <end position="298"/>
    </location>
</feature>
<gene>
    <name evidence="3" type="primary">aroE</name>
    <name evidence="3" type="ordered locus">PCC_0397</name>
</gene>
<dbReference type="PANTHER" id="PTHR21089">
    <property type="entry name" value="SHIKIMATE DEHYDROGENASE"/>
    <property type="match status" value="1"/>
</dbReference>
<organism evidence="3">
    <name type="scientific">Paulinella chromatophora</name>
    <dbReference type="NCBI Taxonomy" id="39717"/>
    <lineage>
        <taxon>Eukaryota</taxon>
        <taxon>Sar</taxon>
        <taxon>Rhizaria</taxon>
        <taxon>Cercozoa</taxon>
        <taxon>Imbricatea</taxon>
        <taxon>Silicofilosea</taxon>
        <taxon>Euglyphida</taxon>
        <taxon>Paulinellidae</taxon>
        <taxon>Paulinella</taxon>
    </lineage>
</organism>
<evidence type="ECO:0000259" key="1">
    <source>
        <dbReference type="Pfam" id="PF08501"/>
    </source>
</evidence>
<geneLocation type="organellar chromatophore" evidence="3"/>
<evidence type="ECO:0000259" key="2">
    <source>
        <dbReference type="Pfam" id="PF18317"/>
    </source>
</evidence>
<proteinExistence type="inferred from homology"/>
<dbReference type="GO" id="GO:0005829">
    <property type="term" value="C:cytosol"/>
    <property type="evidence" value="ECO:0007669"/>
    <property type="project" value="TreeGrafter"/>
</dbReference>
<reference evidence="3" key="1">
    <citation type="submission" date="2007-08" db="EMBL/GenBank/DDBJ databases">
        <authorList>
            <person name="Gloeckner G."/>
            <person name="Nowack E."/>
            <person name="Melkonian M."/>
        </authorList>
    </citation>
    <scope>NUCLEOTIDE SEQUENCE</scope>
</reference>
<dbReference type="GeneID" id="6481807"/>
<dbReference type="NCBIfam" id="NF001314">
    <property type="entry name" value="PRK00258.2-2"/>
    <property type="match status" value="1"/>
</dbReference>
<dbReference type="InterPro" id="IPR036291">
    <property type="entry name" value="NAD(P)-bd_dom_sf"/>
</dbReference>
<dbReference type="Gene3D" id="3.40.50.10860">
    <property type="entry name" value="Leucine Dehydrogenase, chain A, domain 1"/>
    <property type="match status" value="1"/>
</dbReference>
<dbReference type="InterPro" id="IPR013708">
    <property type="entry name" value="Shikimate_DH-bd_N"/>
</dbReference>
<dbReference type="GO" id="GO:0019632">
    <property type="term" value="P:shikimate metabolic process"/>
    <property type="evidence" value="ECO:0007669"/>
    <property type="project" value="TreeGrafter"/>
</dbReference>
<dbReference type="InterPro" id="IPR022893">
    <property type="entry name" value="Shikimate_DH_fam"/>
</dbReference>
<name>B1X4G8_PAUCH</name>
<dbReference type="PANTHER" id="PTHR21089:SF1">
    <property type="entry name" value="BIFUNCTIONAL 3-DEHYDROQUINATE DEHYDRATASE_SHIKIMATE DEHYDROGENASE, CHLOROPLASTIC"/>
    <property type="match status" value="1"/>
</dbReference>
<dbReference type="GO" id="GO:0009423">
    <property type="term" value="P:chorismate biosynthetic process"/>
    <property type="evidence" value="ECO:0007669"/>
    <property type="project" value="TreeGrafter"/>
</dbReference>
<dbReference type="Gene3D" id="3.40.50.720">
    <property type="entry name" value="NAD(P)-binding Rossmann-like Domain"/>
    <property type="match status" value="1"/>
</dbReference>
<dbReference type="SUPFAM" id="SSF51735">
    <property type="entry name" value="NAD(P)-binding Rossmann-fold domains"/>
    <property type="match status" value="1"/>
</dbReference>
<dbReference type="InterPro" id="IPR041121">
    <property type="entry name" value="SDH_C"/>
</dbReference>
<dbReference type="CDD" id="cd01065">
    <property type="entry name" value="NAD_bind_Shikimate_DH"/>
    <property type="match status" value="1"/>
</dbReference>
<dbReference type="Pfam" id="PF08501">
    <property type="entry name" value="Shikimate_dh_N"/>
    <property type="match status" value="1"/>
</dbReference>
<dbReference type="GO" id="GO:0050661">
    <property type="term" value="F:NADP binding"/>
    <property type="evidence" value="ECO:0007669"/>
    <property type="project" value="TreeGrafter"/>
</dbReference>
<dbReference type="RefSeq" id="YP_002049047.1">
    <property type="nucleotide sequence ID" value="NC_011087.1"/>
</dbReference>
<dbReference type="AlphaFoldDB" id="B1X4G8"/>
<accession>B1X4G8</accession>
<sequence length="304" mass="33411">MILPKKTALVGILGNPVSHSLSPIMHNAALKSLGLNWLYIPLPINNTSLEILVQNLSNIDCRGFNITIPHKEIIAQLATELTPIAKRVGAVNTFIREPNTNNGWLGTNTDVEGFINSLKNNHINLSQKRAVILGCGGSARAILVALVELGVASIRVIGRDIYKLTKFTDNYQYLHPDLSAVTWNETESKELELKLFEKTLTNADLIVNTTPIGMTNVSISSSALLSPLTESYLDRLKSNVVIYDLIYTPRPTVLLKKSAERGFICIDGLEMLVEQGAASLKLWTGLKSVPTNIMRNSALNKLRN</sequence>
<dbReference type="HAMAP" id="MF_00222">
    <property type="entry name" value="Shikimate_DH_AroE"/>
    <property type="match status" value="1"/>
</dbReference>
<evidence type="ECO:0000313" key="3">
    <source>
        <dbReference type="EMBL" id="ACB42837.1"/>
    </source>
</evidence>